<dbReference type="PANTHER" id="PTHR45738:SF5">
    <property type="entry name" value="POLYPHOSPHOINOSITIDE PHOSPHATASE"/>
    <property type="match status" value="1"/>
</dbReference>
<feature type="region of interest" description="Disordered" evidence="4">
    <location>
        <begin position="907"/>
        <end position="933"/>
    </location>
</feature>
<dbReference type="PANTHER" id="PTHR45738">
    <property type="entry name" value="POLYPHOSPHOINOSITIDE PHOSPHATASE"/>
    <property type="match status" value="1"/>
</dbReference>
<evidence type="ECO:0000313" key="6">
    <source>
        <dbReference type="EMBL" id="KAF7258315.1"/>
    </source>
</evidence>
<dbReference type="GO" id="GO:0012505">
    <property type="term" value="C:endomembrane system"/>
    <property type="evidence" value="ECO:0007669"/>
    <property type="project" value="UniProtKB-SubCell"/>
</dbReference>
<dbReference type="InterPro" id="IPR043573">
    <property type="entry name" value="Fig4-like"/>
</dbReference>
<evidence type="ECO:0000256" key="1">
    <source>
        <dbReference type="ARBA" id="ARBA00004308"/>
    </source>
</evidence>
<reference evidence="6" key="1">
    <citation type="submission" date="2019-07" db="EMBL/GenBank/DDBJ databases">
        <title>Annotation for the trematode Paragonimus miyazaki's.</title>
        <authorList>
            <person name="Choi Y.-J."/>
        </authorList>
    </citation>
    <scope>NUCLEOTIDE SEQUENCE</scope>
    <source>
        <strain evidence="6">Japan</strain>
    </source>
</reference>
<comment type="subcellular location">
    <subcellularLocation>
        <location evidence="1">Endomembrane system</location>
    </subcellularLocation>
</comment>
<keyword evidence="2" id="KW-0378">Hydrolase</keyword>
<dbReference type="AlphaFoldDB" id="A0A8S9YTH4"/>
<comment type="caution">
    <text evidence="6">The sequence shown here is derived from an EMBL/GenBank/DDBJ whole genome shotgun (WGS) entry which is preliminary data.</text>
</comment>
<feature type="compositionally biased region" description="Basic and acidic residues" evidence="4">
    <location>
        <begin position="991"/>
        <end position="1001"/>
    </location>
</feature>
<dbReference type="GO" id="GO:0043813">
    <property type="term" value="F:phosphatidylinositol-3,5-bisphosphate 5-phosphatase activity"/>
    <property type="evidence" value="ECO:0007669"/>
    <property type="project" value="InterPro"/>
</dbReference>
<protein>
    <recommendedName>
        <fullName evidence="5">SAC domain-containing protein</fullName>
    </recommendedName>
</protein>
<dbReference type="EMBL" id="JTDE01001806">
    <property type="protein sequence ID" value="KAF7258315.1"/>
    <property type="molecule type" value="Genomic_DNA"/>
</dbReference>
<dbReference type="Pfam" id="PF02383">
    <property type="entry name" value="Syja_N"/>
    <property type="match status" value="2"/>
</dbReference>
<feature type="region of interest" description="Disordered" evidence="4">
    <location>
        <begin position="949"/>
        <end position="1017"/>
    </location>
</feature>
<evidence type="ECO:0000313" key="7">
    <source>
        <dbReference type="Proteomes" id="UP000822476"/>
    </source>
</evidence>
<gene>
    <name evidence="6" type="ORF">EG68_04188</name>
</gene>
<dbReference type="Proteomes" id="UP000822476">
    <property type="component" value="Unassembled WGS sequence"/>
</dbReference>
<accession>A0A8S9YTH4</accession>
<evidence type="ECO:0000256" key="4">
    <source>
        <dbReference type="SAM" id="MobiDB-lite"/>
    </source>
</evidence>
<dbReference type="OrthoDB" id="405996at2759"/>
<dbReference type="GO" id="GO:0046856">
    <property type="term" value="P:phosphatidylinositol dephosphorylation"/>
    <property type="evidence" value="ECO:0007669"/>
    <property type="project" value="InterPro"/>
</dbReference>
<keyword evidence="3" id="KW-0472">Membrane</keyword>
<organism evidence="6 7">
    <name type="scientific">Paragonimus skrjabini miyazakii</name>
    <dbReference type="NCBI Taxonomy" id="59628"/>
    <lineage>
        <taxon>Eukaryota</taxon>
        <taxon>Metazoa</taxon>
        <taxon>Spiralia</taxon>
        <taxon>Lophotrochozoa</taxon>
        <taxon>Platyhelminthes</taxon>
        <taxon>Trematoda</taxon>
        <taxon>Digenea</taxon>
        <taxon>Plagiorchiida</taxon>
        <taxon>Troglotremata</taxon>
        <taxon>Troglotrematidae</taxon>
        <taxon>Paragonimus</taxon>
    </lineage>
</organism>
<sequence>MRIFENYSQKTSACGHIACYGRRMEFPYINWMQTINVYETPSHIYLVGSDLKEQHYRVLKIVRAPVPLDDNLINEENAQENGTSMAVVENETIFDRIWRLHIVEDSHVYTRSDIARLLHIIQAASRQTLAEPHVGTPAQCLERSQSSGWFRFGGLFRKRHGPITDSVPKTVNLHNPSDPTITYQSQAARQLQHAAALALSSGTAERSLVLSTKCYGVVGVVRFLRGYYLILITKCRLVAQINEHKIFKVEETSTIYIPGTEAHNCGSQTNNCVGSKVRALPTSKSSHDLPSLVNPPASEGLPSFVLRYNSTLNRNRLMADELRYLKLFNSIDLANNFYFSYTYDLTHSLQYNLKPVVNSVSRNSGQVWAVKSLPNDRFVWNWHLIPLRFRSDRRVHVADAADLQPDWFMPLCHGTVSQAVLSACGAPLCLTLIGRRSRHFAGTRFLKRGMNMVGDVANEREDPYFEAFGLHFSNLLKRHGSPIIVLNLMKRREKRRFELTLSEGYERGVAYLSQFLPSKIHPAETFCVDDDRSTIGNPPIQYIAFDIARVQKSKRLVALDQLRPIVDACVRLTGLFLTSGNRFGEHRTTLGINPLQCGLIRVNCVDCLDRTNTAQFVVGQVALAYQLYYLGFLAEPVIVADSKIDRLLQNMYDEHGDTLALQYGGSQLVHNIDTYKKTHKLSSQSRDFVQTLSRYYSNKFSDWDKQCVTNLFLRTYRPVMWPGSLFTLACEHLYYVHYYFLRNSNPLHTKVPTNGHGLEASAVDYLDAILAALAIPVSESLWDATTDNHLHWLQACSRVPVYRTSLTDWCPRVLLNSLPYGLDWVEKSRLLSSRIMLVSPDDARVDWFNERYQPFCYQSLNTLTTIRWVELITHPPLVDNLFTQSGSPSAEHSNRITADDQLTLPRPKRFSVFTRPESSRTRKRNRSTCDMNVARSVPNLADLKLAESREDFEQHGSPGKVKLHTTVEEDTTSTSTSPFPRKKYSSTSLKKKNDSSSKDEAGSFEESSSESDSADSTGSFLQFYPPMSISERNVSVVSGRLNREYASVSHSSQISAIGRKPHNLLRESNYLEQRQQGPVSTVWDWVQIPSPYDAEATDAFMTSASVANSYQRYMGIKLDSPPTDFSLLTASVVQPSVTAMHTYRKCVGLAEGKYYPISSLSMEFYQATVAVATSSGHSGTLNLCVCVPVVQNSRHYPHETPNCPSNHTIVIQGRIDQPNRT</sequence>
<dbReference type="PROSITE" id="PS50275">
    <property type="entry name" value="SAC"/>
    <property type="match status" value="1"/>
</dbReference>
<name>A0A8S9YTH4_9TREM</name>
<evidence type="ECO:0000256" key="2">
    <source>
        <dbReference type="ARBA" id="ARBA00022801"/>
    </source>
</evidence>
<dbReference type="InterPro" id="IPR002013">
    <property type="entry name" value="SAC_dom"/>
</dbReference>
<evidence type="ECO:0000256" key="3">
    <source>
        <dbReference type="ARBA" id="ARBA00023136"/>
    </source>
</evidence>
<feature type="domain" description="SAC" evidence="5">
    <location>
        <begin position="328"/>
        <end position="665"/>
    </location>
</feature>
<evidence type="ECO:0000259" key="5">
    <source>
        <dbReference type="PROSITE" id="PS50275"/>
    </source>
</evidence>
<proteinExistence type="predicted"/>
<keyword evidence="7" id="KW-1185">Reference proteome</keyword>